<evidence type="ECO:0000313" key="5">
    <source>
        <dbReference type="Proteomes" id="UP000061432"/>
    </source>
</evidence>
<sequence>MQSDLYQVVGTLKGDRLTLYVDRAEDNEPVAGATVSVTVEGEVVPAAPNADGTYAVASPHLAEPGSNELVVVVAGPDGEDLLIGTLVVAEPTRPAIGAGAGHAHAGMPLLAHLKERLGQPEPGRAWALGVFAVGLAVGLALRSRRMRPAAFVAGAVLVVALTGTAFAHGGEDHDHDTPTVTLGSNNPQRLPDGSVFVPKPSQRILEVRTTTVRPSEVAGATRLIGKVIPDPNRGGLVQSIGGGRVIAPEAGMPRLGQAVRKGEVLARVERPIIQADQAIVVEKIGEIEQQIGLAEAKLARARKLVVSGAGTAISVSDLEIELEGMRRRRAAVSDIRTTPETLTAPADGVIASTRVVAGQVVQPQDVLFQVVHPGSLWVEALSFEDASTGTGATALTVDGATLRLEPKGVSRALQQQATVLQFAVVDPPGNLRVGQPVTVLTATGTSAAGIVLPRNAIVRGTGGEAMVWRHAAPERFEPRQVRVEPVDATRVVVRAGVKEGERVVVRGADLINQIR</sequence>
<keyword evidence="1" id="KW-0813">Transport</keyword>
<keyword evidence="2" id="KW-1133">Transmembrane helix</keyword>
<gene>
    <name evidence="4" type="ORF">Maq22A_c14235</name>
</gene>
<dbReference type="Gene3D" id="2.40.420.20">
    <property type="match status" value="1"/>
</dbReference>
<reference evidence="5" key="2">
    <citation type="submission" date="2015-01" db="EMBL/GenBank/DDBJ databases">
        <title>Complete genome sequence of Methylobacterium aquaticum strain 22A.</title>
        <authorList>
            <person name="Tani A."/>
            <person name="Ogura Y."/>
            <person name="Hayashi T."/>
        </authorList>
    </citation>
    <scope>NUCLEOTIDE SEQUENCE [LARGE SCALE GENOMIC DNA]</scope>
    <source>
        <strain evidence="5">MA-22A</strain>
    </source>
</reference>
<dbReference type="InterPro" id="IPR051909">
    <property type="entry name" value="MFP_Cation_Efflux"/>
</dbReference>
<feature type="transmembrane region" description="Helical" evidence="2">
    <location>
        <begin position="123"/>
        <end position="141"/>
    </location>
</feature>
<name>A0A0C6FT05_9HYPH</name>
<dbReference type="AlphaFoldDB" id="A0A0C6FT05"/>
<proteinExistence type="predicted"/>
<dbReference type="STRING" id="270351.Maq22A_c14235"/>
<feature type="domain" description="Multidrug resistance protein MdtA-like C-terminal permuted SH3" evidence="3">
    <location>
        <begin position="450"/>
        <end position="509"/>
    </location>
</feature>
<evidence type="ECO:0000256" key="2">
    <source>
        <dbReference type="SAM" id="Phobius"/>
    </source>
</evidence>
<reference evidence="4 5" key="1">
    <citation type="journal article" date="2015" name="Genome Announc.">
        <title>Complete Genome Sequence of Methylobacterium aquaticum Strain 22A, Isolated from Racomitrium japonicum Moss.</title>
        <authorList>
            <person name="Tani A."/>
            <person name="Ogura Y."/>
            <person name="Hayashi T."/>
            <person name="Kimbara K."/>
        </authorList>
    </citation>
    <scope>NUCLEOTIDE SEQUENCE [LARGE SCALE GENOMIC DNA]</scope>
    <source>
        <strain evidence="4 5">MA-22A</strain>
    </source>
</reference>
<dbReference type="GO" id="GO:0060003">
    <property type="term" value="P:copper ion export"/>
    <property type="evidence" value="ECO:0007669"/>
    <property type="project" value="TreeGrafter"/>
</dbReference>
<dbReference type="EMBL" id="AP014704">
    <property type="protein sequence ID" value="BAQ46035.1"/>
    <property type="molecule type" value="Genomic_DNA"/>
</dbReference>
<dbReference type="SUPFAM" id="SSF111369">
    <property type="entry name" value="HlyD-like secretion proteins"/>
    <property type="match status" value="1"/>
</dbReference>
<accession>A0A0C6FT05</accession>
<keyword evidence="2" id="KW-0812">Transmembrane</keyword>
<organism evidence="4 5">
    <name type="scientific">Methylobacterium aquaticum</name>
    <dbReference type="NCBI Taxonomy" id="270351"/>
    <lineage>
        <taxon>Bacteria</taxon>
        <taxon>Pseudomonadati</taxon>
        <taxon>Pseudomonadota</taxon>
        <taxon>Alphaproteobacteria</taxon>
        <taxon>Hyphomicrobiales</taxon>
        <taxon>Methylobacteriaceae</taxon>
        <taxon>Methylobacterium</taxon>
    </lineage>
</organism>
<dbReference type="PANTHER" id="PTHR30097:SF4">
    <property type="entry name" value="SLR6042 PROTEIN"/>
    <property type="match status" value="1"/>
</dbReference>
<evidence type="ECO:0000313" key="4">
    <source>
        <dbReference type="EMBL" id="BAQ46035.1"/>
    </source>
</evidence>
<dbReference type="Gene3D" id="2.40.30.170">
    <property type="match status" value="1"/>
</dbReference>
<dbReference type="Gene3D" id="2.40.50.100">
    <property type="match status" value="1"/>
</dbReference>
<dbReference type="Proteomes" id="UP000061432">
    <property type="component" value="Chromosome"/>
</dbReference>
<dbReference type="PANTHER" id="PTHR30097">
    <property type="entry name" value="CATION EFFLUX SYSTEM PROTEIN CUSB"/>
    <property type="match status" value="1"/>
</dbReference>
<dbReference type="Gene3D" id="1.10.287.470">
    <property type="entry name" value="Helix hairpin bin"/>
    <property type="match status" value="1"/>
</dbReference>
<dbReference type="GO" id="GO:0015679">
    <property type="term" value="P:plasma membrane copper ion transport"/>
    <property type="evidence" value="ECO:0007669"/>
    <property type="project" value="TreeGrafter"/>
</dbReference>
<evidence type="ECO:0000259" key="3">
    <source>
        <dbReference type="Pfam" id="PF25967"/>
    </source>
</evidence>
<dbReference type="Pfam" id="PF25967">
    <property type="entry name" value="RND-MFP_C"/>
    <property type="match status" value="1"/>
</dbReference>
<feature type="transmembrane region" description="Helical" evidence="2">
    <location>
        <begin position="148"/>
        <end position="167"/>
    </location>
</feature>
<dbReference type="KEGG" id="maqu:Maq22A_c14235"/>
<dbReference type="GO" id="GO:0030313">
    <property type="term" value="C:cell envelope"/>
    <property type="evidence" value="ECO:0007669"/>
    <property type="project" value="TreeGrafter"/>
</dbReference>
<keyword evidence="2" id="KW-0472">Membrane</keyword>
<dbReference type="RefSeq" id="WP_063920026.1">
    <property type="nucleotide sequence ID" value="NZ_AP014704.1"/>
</dbReference>
<evidence type="ECO:0000256" key="1">
    <source>
        <dbReference type="ARBA" id="ARBA00022448"/>
    </source>
</evidence>
<dbReference type="InterPro" id="IPR058627">
    <property type="entry name" value="MdtA-like_C"/>
</dbReference>
<protein>
    <submittedName>
        <fullName evidence="4">RND transporter</fullName>
    </submittedName>
</protein>
<dbReference type="PATRIC" id="fig|270351.10.peg.2744"/>